<dbReference type="SUPFAM" id="SSF55347">
    <property type="entry name" value="Glyceraldehyde-3-phosphate dehydrogenase-like, C-terminal domain"/>
    <property type="match status" value="1"/>
</dbReference>
<dbReference type="PANTHER" id="PTHR43377:SF1">
    <property type="entry name" value="BILIVERDIN REDUCTASE A"/>
    <property type="match status" value="1"/>
</dbReference>
<reference evidence="3 4" key="1">
    <citation type="submission" date="2018-07" db="EMBL/GenBank/DDBJ databases">
        <title>Genomic Encyclopedia of Type Strains, Phase IV (KMG-IV): sequencing the most valuable type-strain genomes for metagenomic binning, comparative biology and taxonomic classification.</title>
        <authorList>
            <person name="Goeker M."/>
        </authorList>
    </citation>
    <scope>NUCLEOTIDE SEQUENCE [LARGE SCALE GENOMIC DNA]</scope>
    <source>
        <strain evidence="3 4">DSM 14364</strain>
    </source>
</reference>
<gene>
    <name evidence="3" type="ORF">DES45_108149</name>
</gene>
<dbReference type="GO" id="GO:0000166">
    <property type="term" value="F:nucleotide binding"/>
    <property type="evidence" value="ECO:0007669"/>
    <property type="project" value="InterPro"/>
</dbReference>
<organism evidence="3 4">
    <name type="scientific">Microvirga subterranea</name>
    <dbReference type="NCBI Taxonomy" id="186651"/>
    <lineage>
        <taxon>Bacteria</taxon>
        <taxon>Pseudomonadati</taxon>
        <taxon>Pseudomonadota</taxon>
        <taxon>Alphaproteobacteria</taxon>
        <taxon>Hyphomicrobiales</taxon>
        <taxon>Methylobacteriaceae</taxon>
        <taxon>Microvirga</taxon>
    </lineage>
</organism>
<protein>
    <submittedName>
        <fullName evidence="3">Putative dehydrogenase</fullName>
    </submittedName>
</protein>
<dbReference type="InterPro" id="IPR051450">
    <property type="entry name" value="Gfo/Idh/MocA_Oxidoreductases"/>
</dbReference>
<dbReference type="SUPFAM" id="SSF51735">
    <property type="entry name" value="NAD(P)-binding Rossmann-fold domains"/>
    <property type="match status" value="1"/>
</dbReference>
<dbReference type="RefSeq" id="WP_245571802.1">
    <property type="nucleotide sequence ID" value="NZ_QQBB01000008.1"/>
</dbReference>
<keyword evidence="4" id="KW-1185">Reference proteome</keyword>
<dbReference type="EMBL" id="QQBB01000008">
    <property type="protein sequence ID" value="RDI56800.1"/>
    <property type="molecule type" value="Genomic_DNA"/>
</dbReference>
<dbReference type="InterPro" id="IPR000683">
    <property type="entry name" value="Gfo/Idh/MocA-like_OxRdtase_N"/>
</dbReference>
<dbReference type="Gene3D" id="3.40.50.720">
    <property type="entry name" value="NAD(P)-binding Rossmann-like Domain"/>
    <property type="match status" value="1"/>
</dbReference>
<feature type="domain" description="Gfo/Idh/MocA-like oxidoreductase N-terminal" evidence="1">
    <location>
        <begin position="25"/>
        <end position="141"/>
    </location>
</feature>
<sequence length="351" mass="37717">MDFEQQAKALDQVGARTGSQPRMVNAAIIGLGWWGRTIARDLSKSDVIRPVLGIDPLEGGRQVASEFGLRTSARFEDALEDPSIDAVVLCSPHRFHADQIVAAARAGKHVFCEKPLCTTGADVERAVAAVREAGVQLGIGHERRFEPSVIDLRNRFAAGEFGTALQIEANFSQDKFFALPPDNWRLSPAESPVGPLSATGIHLVDLSIAIFGQPKEVWARLSTRGSSFANGDTLAITIGFQNGATALLSAILATPFVGRMAVYGSKGWMEIRDRTHPENPTGWDVTTVHRGGEPETVFAAPHPAVRDNLESFAGAIIGTAPYPVSHDEMIANVRTFEAISRSVASGLIETI</sequence>
<dbReference type="Pfam" id="PF22725">
    <property type="entry name" value="GFO_IDH_MocA_C3"/>
    <property type="match status" value="1"/>
</dbReference>
<evidence type="ECO:0000259" key="1">
    <source>
        <dbReference type="Pfam" id="PF01408"/>
    </source>
</evidence>
<comment type="caution">
    <text evidence="3">The sequence shown here is derived from an EMBL/GenBank/DDBJ whole genome shotgun (WGS) entry which is preliminary data.</text>
</comment>
<proteinExistence type="predicted"/>
<dbReference type="Pfam" id="PF01408">
    <property type="entry name" value="GFO_IDH_MocA"/>
    <property type="match status" value="1"/>
</dbReference>
<dbReference type="Gene3D" id="3.30.360.10">
    <property type="entry name" value="Dihydrodipicolinate Reductase, domain 2"/>
    <property type="match status" value="1"/>
</dbReference>
<name>A0A370HHF3_9HYPH</name>
<dbReference type="InterPro" id="IPR055170">
    <property type="entry name" value="GFO_IDH_MocA-like_dom"/>
</dbReference>
<evidence type="ECO:0000313" key="4">
    <source>
        <dbReference type="Proteomes" id="UP000254925"/>
    </source>
</evidence>
<evidence type="ECO:0000259" key="2">
    <source>
        <dbReference type="Pfam" id="PF22725"/>
    </source>
</evidence>
<dbReference type="InterPro" id="IPR036291">
    <property type="entry name" value="NAD(P)-bd_dom_sf"/>
</dbReference>
<evidence type="ECO:0000313" key="3">
    <source>
        <dbReference type="EMBL" id="RDI56800.1"/>
    </source>
</evidence>
<dbReference type="PANTHER" id="PTHR43377">
    <property type="entry name" value="BILIVERDIN REDUCTASE A"/>
    <property type="match status" value="1"/>
</dbReference>
<dbReference type="Proteomes" id="UP000254925">
    <property type="component" value="Unassembled WGS sequence"/>
</dbReference>
<accession>A0A370HHF3</accession>
<feature type="domain" description="GFO/IDH/MocA-like oxidoreductase" evidence="2">
    <location>
        <begin position="152"/>
        <end position="269"/>
    </location>
</feature>
<dbReference type="AlphaFoldDB" id="A0A370HHF3"/>